<dbReference type="GO" id="GO:0001227">
    <property type="term" value="F:DNA-binding transcription repressor activity, RNA polymerase II-specific"/>
    <property type="evidence" value="ECO:0007669"/>
    <property type="project" value="TreeGrafter"/>
</dbReference>
<comment type="subcellular location">
    <subcellularLocation>
        <location evidence="1">Nucleus</location>
    </subcellularLocation>
</comment>
<protein>
    <recommendedName>
        <fullName evidence="12">C2H2-type domain-containing protein</fullName>
    </recommendedName>
</protein>
<dbReference type="Gene3D" id="3.30.160.60">
    <property type="entry name" value="Classic Zinc Finger"/>
    <property type="match status" value="5"/>
</dbReference>
<evidence type="ECO:0000256" key="1">
    <source>
        <dbReference type="ARBA" id="ARBA00004123"/>
    </source>
</evidence>
<feature type="domain" description="C2H2-type" evidence="12">
    <location>
        <begin position="483"/>
        <end position="505"/>
    </location>
</feature>
<evidence type="ECO:0000256" key="4">
    <source>
        <dbReference type="ARBA" id="ARBA00022771"/>
    </source>
</evidence>
<keyword evidence="7" id="KW-0238">DNA-binding</keyword>
<feature type="domain" description="C2H2-type" evidence="12">
    <location>
        <begin position="33"/>
        <end position="60"/>
    </location>
</feature>
<dbReference type="PANTHER" id="PTHR24399:SF23">
    <property type="entry name" value="C2H2-TYPE DOMAIN-CONTAINING PROTEIN"/>
    <property type="match status" value="1"/>
</dbReference>
<evidence type="ECO:0000256" key="3">
    <source>
        <dbReference type="ARBA" id="ARBA00022737"/>
    </source>
</evidence>
<feature type="domain" description="C2H2-type" evidence="12">
    <location>
        <begin position="582"/>
        <end position="609"/>
    </location>
</feature>
<feature type="domain" description="C2H2-type" evidence="12">
    <location>
        <begin position="329"/>
        <end position="356"/>
    </location>
</feature>
<evidence type="ECO:0000256" key="2">
    <source>
        <dbReference type="ARBA" id="ARBA00022723"/>
    </source>
</evidence>
<keyword evidence="14" id="KW-1185">Reference proteome</keyword>
<evidence type="ECO:0000256" key="6">
    <source>
        <dbReference type="ARBA" id="ARBA00023015"/>
    </source>
</evidence>
<proteinExistence type="predicted"/>
<dbReference type="SMART" id="SM00355">
    <property type="entry name" value="ZnF_C2H2"/>
    <property type="match status" value="11"/>
</dbReference>
<dbReference type="InterPro" id="IPR013087">
    <property type="entry name" value="Znf_C2H2_type"/>
</dbReference>
<dbReference type="GeneTree" id="ENSGT00940000162367"/>
<dbReference type="Ensembl" id="ENSHCOT00000004842.1">
    <property type="protein sequence ID" value="ENSHCOP00000005735.1"/>
    <property type="gene ID" value="ENSHCOG00000007450.1"/>
</dbReference>
<feature type="domain" description="C2H2-type" evidence="12">
    <location>
        <begin position="246"/>
        <end position="273"/>
    </location>
</feature>
<feature type="domain" description="C2H2-type" evidence="12">
    <location>
        <begin position="414"/>
        <end position="442"/>
    </location>
</feature>
<dbReference type="AlphaFoldDB" id="A0A3Q2XM53"/>
<dbReference type="GO" id="GO:0008270">
    <property type="term" value="F:zinc ion binding"/>
    <property type="evidence" value="ECO:0007669"/>
    <property type="project" value="UniProtKB-KW"/>
</dbReference>
<keyword evidence="9" id="KW-0539">Nucleus</keyword>
<dbReference type="SUPFAM" id="SSF57667">
    <property type="entry name" value="beta-beta-alpha zinc fingers"/>
    <property type="match status" value="5"/>
</dbReference>
<evidence type="ECO:0000256" key="7">
    <source>
        <dbReference type="ARBA" id="ARBA00023125"/>
    </source>
</evidence>
<dbReference type="PROSITE" id="PS00028">
    <property type="entry name" value="ZINC_FINGER_C2H2_1"/>
    <property type="match status" value="10"/>
</dbReference>
<keyword evidence="3" id="KW-0677">Repeat</keyword>
<evidence type="ECO:0000313" key="13">
    <source>
        <dbReference type="Ensembl" id="ENSHCOP00000005735.1"/>
    </source>
</evidence>
<name>A0A3Q2XM53_HIPCM</name>
<dbReference type="OMA" id="CTETFSC"/>
<keyword evidence="6" id="KW-0805">Transcription regulation</keyword>
<feature type="domain" description="C2H2-type" evidence="12">
    <location>
        <begin position="387"/>
        <end position="414"/>
    </location>
</feature>
<dbReference type="InterPro" id="IPR036236">
    <property type="entry name" value="Znf_C2H2_sf"/>
</dbReference>
<dbReference type="GO" id="GO:0005654">
    <property type="term" value="C:nucleoplasm"/>
    <property type="evidence" value="ECO:0007669"/>
    <property type="project" value="TreeGrafter"/>
</dbReference>
<dbReference type="STRING" id="109280.ENSHCOP00000005735"/>
<feature type="region of interest" description="Disordered" evidence="11">
    <location>
        <begin position="96"/>
        <end position="130"/>
    </location>
</feature>
<feature type="domain" description="C2H2-type" evidence="12">
    <location>
        <begin position="203"/>
        <end position="231"/>
    </location>
</feature>
<evidence type="ECO:0000313" key="14">
    <source>
        <dbReference type="Proteomes" id="UP000264820"/>
    </source>
</evidence>
<feature type="domain" description="C2H2-type" evidence="12">
    <location>
        <begin position="147"/>
        <end position="174"/>
    </location>
</feature>
<sequence>MPSAHGPHHFIMERQKALNSVSSTQFGGDPCTFICTECGDGFSHYTQVLAHMAIHGPLESFSFDGSSNGFEVPREYVLQENGTLAVVNGFPLSHSSAKPPSPGVLPHFTPSVKPLSPNPRPQSIPEPNLQKSMDLNNAKEKPSKFDYRCEICSRSFNSLQSLRTHHQYRNAEQSYRCTLCCKIFEGGQALESHLQEHARERFHSCSHCGKRFVKPYALVAHQKESHISVTAENSKNNEGNKFNKMYPCRKCKLQFFWLSDFQTHTKHHCKGKASNAAFASEIDIKSKNNNARPVENCYSNGNFIDLDGNDTSHQNTSYKFDSTPSITPYRCGLCGDCFPNLIRLKEHQLTHRNREPYQQNQELINPKQKITLKSRHRRGKSKNGKLFSCKVCQRVFNHSSSLSRHMRYHKGTMHKCTFCGRQFPQRCDLIRHLTLNHKDDIEKKPGLKHLLVRPEAQNSDNKQPTSEVDLDRMRPKKGGRVNYKCQECGKRFRLAYVYQRHLRSHKRCHNKCPICPAKFMSASTLEAHLKNHPSGWHKPIVEQSSQAAGTNGKPVKSHVDDIEDGDMVDHTLNDKGHSSVVYECTECTETFLRLETFLQHQASHGSENNGTISPLT</sequence>
<feature type="domain" description="C2H2-type" evidence="12">
    <location>
        <begin position="175"/>
        <end position="202"/>
    </location>
</feature>
<dbReference type="Pfam" id="PF13912">
    <property type="entry name" value="zf-C2H2_6"/>
    <property type="match status" value="2"/>
</dbReference>
<dbReference type="GO" id="GO:0000978">
    <property type="term" value="F:RNA polymerase II cis-regulatory region sequence-specific DNA binding"/>
    <property type="evidence" value="ECO:0007669"/>
    <property type="project" value="TreeGrafter"/>
</dbReference>
<evidence type="ECO:0000256" key="10">
    <source>
        <dbReference type="PROSITE-ProRule" id="PRU00042"/>
    </source>
</evidence>
<keyword evidence="8" id="KW-0804">Transcription</keyword>
<reference evidence="13" key="2">
    <citation type="submission" date="2025-09" db="UniProtKB">
        <authorList>
            <consortium name="Ensembl"/>
        </authorList>
    </citation>
    <scope>IDENTIFICATION</scope>
</reference>
<feature type="compositionally biased region" description="Polar residues" evidence="11">
    <location>
        <begin position="456"/>
        <end position="466"/>
    </location>
</feature>
<evidence type="ECO:0000259" key="12">
    <source>
        <dbReference type="PROSITE" id="PS50157"/>
    </source>
</evidence>
<dbReference type="PANTHER" id="PTHR24399">
    <property type="entry name" value="ZINC FINGER AND BTB DOMAIN-CONTAINING"/>
    <property type="match status" value="1"/>
</dbReference>
<feature type="region of interest" description="Disordered" evidence="11">
    <location>
        <begin position="452"/>
        <end position="476"/>
    </location>
</feature>
<dbReference type="PROSITE" id="PS50157">
    <property type="entry name" value="ZINC_FINGER_C2H2_2"/>
    <property type="match status" value="10"/>
</dbReference>
<evidence type="ECO:0000256" key="9">
    <source>
        <dbReference type="ARBA" id="ARBA00023242"/>
    </source>
</evidence>
<keyword evidence="4 10" id="KW-0863">Zinc-finger</keyword>
<evidence type="ECO:0000256" key="5">
    <source>
        <dbReference type="ARBA" id="ARBA00022833"/>
    </source>
</evidence>
<evidence type="ECO:0000256" key="11">
    <source>
        <dbReference type="SAM" id="MobiDB-lite"/>
    </source>
</evidence>
<evidence type="ECO:0000256" key="8">
    <source>
        <dbReference type="ARBA" id="ARBA00023163"/>
    </source>
</evidence>
<dbReference type="Proteomes" id="UP000264820">
    <property type="component" value="Unplaced"/>
</dbReference>
<dbReference type="Pfam" id="PF00096">
    <property type="entry name" value="zf-C2H2"/>
    <property type="match status" value="4"/>
</dbReference>
<accession>A0A3Q2XM53</accession>
<reference evidence="13" key="1">
    <citation type="submission" date="2025-08" db="UniProtKB">
        <authorList>
            <consortium name="Ensembl"/>
        </authorList>
    </citation>
    <scope>IDENTIFICATION</scope>
</reference>
<keyword evidence="2" id="KW-0479">Metal-binding</keyword>
<dbReference type="FunFam" id="3.30.160.60:FF:000446">
    <property type="entry name" value="Zinc finger protein"/>
    <property type="match status" value="1"/>
</dbReference>
<keyword evidence="5" id="KW-0862">Zinc</keyword>
<organism evidence="13 14">
    <name type="scientific">Hippocampus comes</name>
    <name type="common">Tiger tail seahorse</name>
    <dbReference type="NCBI Taxonomy" id="109280"/>
    <lineage>
        <taxon>Eukaryota</taxon>
        <taxon>Metazoa</taxon>
        <taxon>Chordata</taxon>
        <taxon>Craniata</taxon>
        <taxon>Vertebrata</taxon>
        <taxon>Euteleostomi</taxon>
        <taxon>Actinopterygii</taxon>
        <taxon>Neopterygii</taxon>
        <taxon>Teleostei</taxon>
        <taxon>Neoteleostei</taxon>
        <taxon>Acanthomorphata</taxon>
        <taxon>Syngnathiaria</taxon>
        <taxon>Syngnathiformes</taxon>
        <taxon>Syngnathoidei</taxon>
        <taxon>Syngnathidae</taxon>
        <taxon>Hippocampus</taxon>
    </lineage>
</organism>